<evidence type="ECO:0000259" key="1">
    <source>
        <dbReference type="Pfam" id="PF17989"/>
    </source>
</evidence>
<proteinExistence type="predicted"/>
<dbReference type="AlphaFoldDB" id="A0A6I2RN71"/>
<comment type="caution">
    <text evidence="3">The sequence shown here is derived from an EMBL/GenBank/DDBJ whole genome shotgun (WGS) entry which is preliminary data.</text>
</comment>
<dbReference type="CDD" id="cd10227">
    <property type="entry name" value="ASKHA_NBD_ParM-like"/>
    <property type="match status" value="1"/>
</dbReference>
<dbReference type="InterPro" id="IPR040607">
    <property type="entry name" value="ALP_N"/>
</dbReference>
<feature type="domain" description="Actin-like protein N-terminal" evidence="1">
    <location>
        <begin position="6"/>
        <end position="138"/>
    </location>
</feature>
<dbReference type="InterPro" id="IPR049067">
    <property type="entry name" value="MreB-like_C"/>
</dbReference>
<dbReference type="EMBL" id="WKPO01000008">
    <property type="protein sequence ID" value="MSB48549.1"/>
    <property type="molecule type" value="Genomic_DNA"/>
</dbReference>
<feature type="domain" description="Actin homologue MreB-like C-terminal" evidence="2">
    <location>
        <begin position="157"/>
        <end position="272"/>
    </location>
</feature>
<protein>
    <submittedName>
        <fullName evidence="3">Uncharacterized protein</fullName>
    </submittedName>
</protein>
<evidence type="ECO:0000313" key="4">
    <source>
        <dbReference type="Proteomes" id="UP000429811"/>
    </source>
</evidence>
<reference evidence="3 4" key="1">
    <citation type="journal article" date="2019" name="Nat. Med.">
        <title>A library of human gut bacterial isolates paired with longitudinal multiomics data enables mechanistic microbiome research.</title>
        <authorList>
            <person name="Poyet M."/>
            <person name="Groussin M."/>
            <person name="Gibbons S.M."/>
            <person name="Avila-Pacheco J."/>
            <person name="Jiang X."/>
            <person name="Kearney S.M."/>
            <person name="Perrotta A.R."/>
            <person name="Berdy B."/>
            <person name="Zhao S."/>
            <person name="Lieberman T.D."/>
            <person name="Swanson P.K."/>
            <person name="Smith M."/>
            <person name="Roesemann S."/>
            <person name="Alexander J.E."/>
            <person name="Rich S.A."/>
            <person name="Livny J."/>
            <person name="Vlamakis H."/>
            <person name="Clish C."/>
            <person name="Bullock K."/>
            <person name="Deik A."/>
            <person name="Scott J."/>
            <person name="Pierce K.A."/>
            <person name="Xavier R.J."/>
            <person name="Alm E.J."/>
        </authorList>
    </citation>
    <scope>NUCLEOTIDE SEQUENCE [LARGE SCALE GENOMIC DNA]</scope>
    <source>
        <strain evidence="3 4">BIOML-A5</strain>
    </source>
</reference>
<dbReference type="RefSeq" id="WP_154250332.1">
    <property type="nucleotide sequence ID" value="NZ_CP095094.1"/>
</dbReference>
<evidence type="ECO:0000313" key="3">
    <source>
        <dbReference type="EMBL" id="MSB48549.1"/>
    </source>
</evidence>
<dbReference type="Pfam" id="PF17989">
    <property type="entry name" value="ALP_N"/>
    <property type="match status" value="1"/>
</dbReference>
<dbReference type="Proteomes" id="UP000429811">
    <property type="component" value="Unassembled WGS sequence"/>
</dbReference>
<organism evidence="3 4">
    <name type="scientific">Flavonifractor plautii</name>
    <name type="common">Fusobacterium plautii</name>
    <dbReference type="NCBI Taxonomy" id="292800"/>
    <lineage>
        <taxon>Bacteria</taxon>
        <taxon>Bacillati</taxon>
        <taxon>Bacillota</taxon>
        <taxon>Clostridia</taxon>
        <taxon>Eubacteriales</taxon>
        <taxon>Oscillospiraceae</taxon>
        <taxon>Flavonifractor</taxon>
    </lineage>
</organism>
<sequence length="304" mass="33918">MLIAIDHGNKQIKTLHHTPFTSGLIQSDAPGFGNDVLQYQGKYYTLTNQRIPYRRDKTEDERFFILSLFAIAYEIEACGQYTDNVMKIQLAIGLPPAHFGVQAKKFTQYFMGRGAVSFRFQGKPFAIYIENTACFPQSFSAASATVRDLVSIPKALVIDIGGFTVDYVRLRNGVPDMAACDSLESGVIVLYNQIKAKVNAELDVLLDEEEIDQILRGNVDGMDLEVAERVERGAQEFVNDLLSGLRERMLELKSGKVIFTGGGAILLRRQIEASGKIEEAVFVEDINANAKGYDLLYRMQHSGR</sequence>
<dbReference type="Pfam" id="PF21522">
    <property type="entry name" value="MreB-like_C"/>
    <property type="match status" value="1"/>
</dbReference>
<name>A0A6I2RN71_FLAPL</name>
<dbReference type="Gene3D" id="3.30.420.40">
    <property type="match status" value="2"/>
</dbReference>
<dbReference type="InterPro" id="IPR043129">
    <property type="entry name" value="ATPase_NBD"/>
</dbReference>
<evidence type="ECO:0000259" key="2">
    <source>
        <dbReference type="Pfam" id="PF21522"/>
    </source>
</evidence>
<accession>A0A6I2RN71</accession>
<dbReference type="SUPFAM" id="SSF53067">
    <property type="entry name" value="Actin-like ATPase domain"/>
    <property type="match status" value="2"/>
</dbReference>
<gene>
    <name evidence="3" type="ORF">GKE90_07520</name>
</gene>